<keyword evidence="5" id="KW-1133">Transmembrane helix</keyword>
<dbReference type="EMBL" id="BOOY01000001">
    <property type="protein sequence ID" value="GIJ00733.1"/>
    <property type="molecule type" value="Genomic_DNA"/>
</dbReference>
<evidence type="ECO:0000256" key="3">
    <source>
        <dbReference type="ARBA" id="ARBA00022692"/>
    </source>
</evidence>
<evidence type="ECO:0000256" key="8">
    <source>
        <dbReference type="SAM" id="MobiDB-lite"/>
    </source>
</evidence>
<keyword evidence="2" id="KW-0813">Transport</keyword>
<keyword evidence="6" id="KW-0811">Translocation</keyword>
<evidence type="ECO:0000256" key="6">
    <source>
        <dbReference type="ARBA" id="ARBA00023010"/>
    </source>
</evidence>
<keyword evidence="4" id="KW-0653">Protein transport</keyword>
<dbReference type="Proteomes" id="UP000652013">
    <property type="component" value="Unassembled WGS sequence"/>
</dbReference>
<comment type="caution">
    <text evidence="9">The sequence shown here is derived from an EMBL/GenBank/DDBJ whole genome shotgun (WGS) entry which is preliminary data.</text>
</comment>
<gene>
    <name evidence="9" type="ORF">Sya03_00850</name>
</gene>
<sequence length="173" mass="18219">MFQNLNWWEIAALLIAALLIFGDKLPKVIADGLRMMRNLRNMATNATADLSRELGTDIKLEDLHPKAFIRKHILSEEEEQAIRKPLQGLYEDVKSDLNGVKGEFGSVRDDIEDVRHAGRRGQESTGATANGSANGSANGAATAGATAAGTASVNGGAAPAPAPAAHGFDLDAT</sequence>
<protein>
    <recommendedName>
        <fullName evidence="11">Sec-independent protein translocase protein TatB</fullName>
    </recommendedName>
</protein>
<evidence type="ECO:0000256" key="2">
    <source>
        <dbReference type="ARBA" id="ARBA00022448"/>
    </source>
</evidence>
<dbReference type="Pfam" id="PF02416">
    <property type="entry name" value="TatA_B_E"/>
    <property type="match status" value="1"/>
</dbReference>
<dbReference type="RefSeq" id="WP_203936067.1">
    <property type="nucleotide sequence ID" value="NZ_BAAAGJ010000024.1"/>
</dbReference>
<accession>A0A8J4DGK4</accession>
<reference evidence="9" key="1">
    <citation type="submission" date="2021-01" db="EMBL/GenBank/DDBJ databases">
        <title>Whole genome shotgun sequence of Spirilliplanes yamanashiensis NBRC 15828.</title>
        <authorList>
            <person name="Komaki H."/>
            <person name="Tamura T."/>
        </authorList>
    </citation>
    <scope>NUCLEOTIDE SEQUENCE</scope>
    <source>
        <strain evidence="9">NBRC 15828</strain>
    </source>
</reference>
<keyword evidence="7" id="KW-0472">Membrane</keyword>
<evidence type="ECO:0000256" key="5">
    <source>
        <dbReference type="ARBA" id="ARBA00022989"/>
    </source>
</evidence>
<feature type="region of interest" description="Disordered" evidence="8">
    <location>
        <begin position="118"/>
        <end position="173"/>
    </location>
</feature>
<feature type="compositionally biased region" description="Low complexity" evidence="8">
    <location>
        <begin position="124"/>
        <end position="165"/>
    </location>
</feature>
<organism evidence="9 10">
    <name type="scientific">Spirilliplanes yamanashiensis</name>
    <dbReference type="NCBI Taxonomy" id="42233"/>
    <lineage>
        <taxon>Bacteria</taxon>
        <taxon>Bacillati</taxon>
        <taxon>Actinomycetota</taxon>
        <taxon>Actinomycetes</taxon>
        <taxon>Micromonosporales</taxon>
        <taxon>Micromonosporaceae</taxon>
        <taxon>Spirilliplanes</taxon>
    </lineage>
</organism>
<name>A0A8J4DGK4_9ACTN</name>
<evidence type="ECO:0000256" key="1">
    <source>
        <dbReference type="ARBA" id="ARBA00004167"/>
    </source>
</evidence>
<proteinExistence type="predicted"/>
<dbReference type="InterPro" id="IPR003369">
    <property type="entry name" value="TatA/B/E"/>
</dbReference>
<evidence type="ECO:0008006" key="11">
    <source>
        <dbReference type="Google" id="ProtNLM"/>
    </source>
</evidence>
<keyword evidence="10" id="KW-1185">Reference proteome</keyword>
<comment type="subcellular location">
    <subcellularLocation>
        <location evidence="1">Membrane</location>
        <topology evidence="1">Single-pass membrane protein</topology>
    </subcellularLocation>
</comment>
<dbReference type="Gene3D" id="1.20.5.3310">
    <property type="match status" value="1"/>
</dbReference>
<dbReference type="AlphaFoldDB" id="A0A8J4DGK4"/>
<keyword evidence="3" id="KW-0812">Transmembrane</keyword>
<evidence type="ECO:0000313" key="9">
    <source>
        <dbReference type="EMBL" id="GIJ00733.1"/>
    </source>
</evidence>
<evidence type="ECO:0000313" key="10">
    <source>
        <dbReference type="Proteomes" id="UP000652013"/>
    </source>
</evidence>
<evidence type="ECO:0000256" key="4">
    <source>
        <dbReference type="ARBA" id="ARBA00022927"/>
    </source>
</evidence>
<evidence type="ECO:0000256" key="7">
    <source>
        <dbReference type="ARBA" id="ARBA00023136"/>
    </source>
</evidence>